<dbReference type="RefSeq" id="WP_151168708.1">
    <property type="nucleotide sequence ID" value="NZ_WACR01000008.1"/>
</dbReference>
<evidence type="ECO:0000313" key="2">
    <source>
        <dbReference type="Proteomes" id="UP000435357"/>
    </source>
</evidence>
<organism evidence="1 2">
    <name type="scientific">Salibacter halophilus</name>
    <dbReference type="NCBI Taxonomy" id="1803916"/>
    <lineage>
        <taxon>Bacteria</taxon>
        <taxon>Pseudomonadati</taxon>
        <taxon>Bacteroidota</taxon>
        <taxon>Flavobacteriia</taxon>
        <taxon>Flavobacteriales</taxon>
        <taxon>Salibacteraceae</taxon>
        <taxon>Salibacter</taxon>
    </lineage>
</organism>
<accession>A0A6N6M843</accession>
<evidence type="ECO:0000313" key="1">
    <source>
        <dbReference type="EMBL" id="KAB1063347.1"/>
    </source>
</evidence>
<protein>
    <recommendedName>
        <fullName evidence="3">Cytochrome C Planctomycete-type domain-containing protein</fullName>
    </recommendedName>
</protein>
<comment type="caution">
    <text evidence="1">The sequence shown here is derived from an EMBL/GenBank/DDBJ whole genome shotgun (WGS) entry which is preliminary data.</text>
</comment>
<keyword evidence="2" id="KW-1185">Reference proteome</keyword>
<sequence>MNKLIAILCLLGIVFLIDSCEYNNEEELYPENESSTNCDTTSITYASGIETIILDNCALSGCHDGSSGLPAINNYTSVKKYVDNGLLEQRVLVQKDMPPSGPLSTCNQQKIRSWLMDGAPQN</sequence>
<dbReference type="OrthoDB" id="9786191at2"/>
<dbReference type="AlphaFoldDB" id="A0A6N6M843"/>
<name>A0A6N6M843_9FLAO</name>
<evidence type="ECO:0008006" key="3">
    <source>
        <dbReference type="Google" id="ProtNLM"/>
    </source>
</evidence>
<dbReference type="EMBL" id="WACR01000008">
    <property type="protein sequence ID" value="KAB1063347.1"/>
    <property type="molecule type" value="Genomic_DNA"/>
</dbReference>
<gene>
    <name evidence="1" type="ORF">F3059_09765</name>
</gene>
<proteinExistence type="predicted"/>
<dbReference type="Proteomes" id="UP000435357">
    <property type="component" value="Unassembled WGS sequence"/>
</dbReference>
<reference evidence="1 2" key="1">
    <citation type="submission" date="2019-09" db="EMBL/GenBank/DDBJ databases">
        <title>Genomes of Cryomorphaceae.</title>
        <authorList>
            <person name="Bowman J.P."/>
        </authorList>
    </citation>
    <scope>NUCLEOTIDE SEQUENCE [LARGE SCALE GENOMIC DNA]</scope>
    <source>
        <strain evidence="1 2">KCTC 52047</strain>
    </source>
</reference>